<proteinExistence type="predicted"/>
<comment type="caution">
    <text evidence="1">The sequence shown here is derived from an EMBL/GenBank/DDBJ whole genome shotgun (WGS) entry which is preliminary data.</text>
</comment>
<sequence length="228" mass="24886">MIVVPSIDISEGKAVKRIGGRRGTGLVLGDPVSVAKSIYEEGYDYVHVVDLDAAEGVGSNEELIKEIAGLGFRKVEVGGGIRDRDKARRLISYGVTYLVLSTVVFKDRKLYEDILQEVGEERVLASVDYCDDVIYVKGWSERAIRVEEGLRQVGEVAGVIFTNICKEGKSVGIDEGVGKYLHVVRGLKGYAGGIRDVNDLEKLKGIGFDFAVVGMSFYTGNLRGVKYV</sequence>
<dbReference type="Proteomes" id="UP000053480">
    <property type="component" value="Unassembled WGS sequence"/>
</dbReference>
<name>A0ACC6TMK9_9CREN</name>
<evidence type="ECO:0000313" key="2">
    <source>
        <dbReference type="Proteomes" id="UP000053480"/>
    </source>
</evidence>
<gene>
    <name evidence="1" type="primary">hisA</name>
    <name evidence="1" type="ORF">TQ35_0002820</name>
</gene>
<reference evidence="1" key="1">
    <citation type="submission" date="2024-07" db="EMBL/GenBank/DDBJ databases">
        <title>Metagenome and Metagenome-Assembled Genomes of Archaea from a hot spring from the geothermal field of Los Azufres, Mexico.</title>
        <authorList>
            <person name="Marin-Paredes R."/>
            <person name="Martinez-Romero E."/>
            <person name="Servin-Garciduenas L.E."/>
        </authorList>
    </citation>
    <scope>NUCLEOTIDE SEQUENCE</scope>
    <source>
        <strain evidence="1">AZ1-454</strain>
    </source>
</reference>
<evidence type="ECO:0000313" key="1">
    <source>
        <dbReference type="EMBL" id="MEW9491121.1"/>
    </source>
</evidence>
<keyword evidence="1" id="KW-0413">Isomerase</keyword>
<dbReference type="EMBL" id="JZWS03000002">
    <property type="protein sequence ID" value="MEW9491121.1"/>
    <property type="molecule type" value="Genomic_DNA"/>
</dbReference>
<accession>A0ACC6TMK9</accession>
<protein>
    <submittedName>
        <fullName evidence="1">1-(5-phosphoribosyl)-5-((5-phosphoribosylamino)methylideneamino)imidazole-4-carboxamide isomerase</fullName>
    </submittedName>
</protein>
<organism evidence="1 2">
    <name type="scientific">Candidatus Aramenus sulfurataquae</name>
    <dbReference type="NCBI Taxonomy" id="1326980"/>
    <lineage>
        <taxon>Archaea</taxon>
        <taxon>Thermoproteota</taxon>
        <taxon>Thermoprotei</taxon>
        <taxon>Sulfolobales</taxon>
        <taxon>Sulfolobaceae</taxon>
        <taxon>Candidatus Aramenus</taxon>
    </lineage>
</organism>